<dbReference type="Pfam" id="PF00328">
    <property type="entry name" value="His_Phos_2"/>
    <property type="match status" value="1"/>
</dbReference>
<evidence type="ECO:0000256" key="11">
    <source>
        <dbReference type="ARBA" id="ARBA00043671"/>
    </source>
</evidence>
<dbReference type="GO" id="GO:0003993">
    <property type="term" value="F:acid phosphatase activity"/>
    <property type="evidence" value="ECO:0007669"/>
    <property type="project" value="TreeGrafter"/>
</dbReference>
<keyword evidence="6" id="KW-0732">Signal</keyword>
<keyword evidence="8" id="KW-0472">Membrane</keyword>
<dbReference type="SUPFAM" id="SSF53254">
    <property type="entry name" value="Phosphoglycerate mutase-like"/>
    <property type="match status" value="1"/>
</dbReference>
<comment type="catalytic activity">
    <reaction evidence="11">
        <text>1D-myo-inositol 1,2,4,5,6-pentakisphosphate + H2O = 1D-myo-inositol 1,2,5,6-tetrakisphosphate + phosphate</text>
        <dbReference type="Rhea" id="RHEA:77115"/>
        <dbReference type="ChEBI" id="CHEBI:15377"/>
        <dbReference type="ChEBI" id="CHEBI:43474"/>
        <dbReference type="ChEBI" id="CHEBI:57798"/>
        <dbReference type="ChEBI" id="CHEBI:195535"/>
        <dbReference type="EC" id="3.1.3.62"/>
    </reaction>
    <physiologicalReaction direction="left-to-right" evidence="11">
        <dbReference type="Rhea" id="RHEA:77116"/>
    </physiologicalReaction>
</comment>
<keyword evidence="7" id="KW-0378">Hydrolase</keyword>
<dbReference type="EMBL" id="JANEYF010004267">
    <property type="protein sequence ID" value="KAJ8931672.1"/>
    <property type="molecule type" value="Genomic_DNA"/>
</dbReference>
<dbReference type="Proteomes" id="UP001162156">
    <property type="component" value="Unassembled WGS sequence"/>
</dbReference>
<comment type="caution">
    <text evidence="14">The sequence shown here is derived from an EMBL/GenBank/DDBJ whole genome shotgun (WGS) entry which is preliminary data.</text>
</comment>
<dbReference type="PANTHER" id="PTHR20963">
    <property type="entry name" value="MULTIPLE INOSITOL POLYPHOSPHATE PHOSPHATASE-RELATED"/>
    <property type="match status" value="1"/>
</dbReference>
<evidence type="ECO:0000256" key="12">
    <source>
        <dbReference type="ARBA" id="ARBA00043691"/>
    </source>
</evidence>
<evidence type="ECO:0000256" key="6">
    <source>
        <dbReference type="ARBA" id="ARBA00022729"/>
    </source>
</evidence>
<evidence type="ECO:0000256" key="9">
    <source>
        <dbReference type="ARBA" id="ARBA00031642"/>
    </source>
</evidence>
<comment type="catalytic activity">
    <reaction evidence="13">
        <text>(2R)-2,3-bisphosphoglycerate + H2O = (2R)-2-phosphoglycerate + phosphate</text>
        <dbReference type="Rhea" id="RHEA:27381"/>
        <dbReference type="ChEBI" id="CHEBI:15377"/>
        <dbReference type="ChEBI" id="CHEBI:43474"/>
        <dbReference type="ChEBI" id="CHEBI:58248"/>
        <dbReference type="ChEBI" id="CHEBI:58289"/>
        <dbReference type="EC" id="3.1.3.80"/>
    </reaction>
    <physiologicalReaction direction="left-to-right" evidence="13">
        <dbReference type="Rhea" id="RHEA:27382"/>
    </physiologicalReaction>
</comment>
<dbReference type="PANTHER" id="PTHR20963:SF8">
    <property type="entry name" value="MULTIPLE INOSITOL POLYPHOSPHATE PHOSPHATASE 1"/>
    <property type="match status" value="1"/>
</dbReference>
<dbReference type="EC" id="3.1.3.62" evidence="4"/>
<dbReference type="InterPro" id="IPR029033">
    <property type="entry name" value="His_PPase_superfam"/>
</dbReference>
<evidence type="ECO:0000256" key="13">
    <source>
        <dbReference type="ARBA" id="ARBA00043832"/>
    </source>
</evidence>
<evidence type="ECO:0000256" key="7">
    <source>
        <dbReference type="ARBA" id="ARBA00022801"/>
    </source>
</evidence>
<organism evidence="14 15">
    <name type="scientific">Rhamnusium bicolor</name>
    <dbReference type="NCBI Taxonomy" id="1586634"/>
    <lineage>
        <taxon>Eukaryota</taxon>
        <taxon>Metazoa</taxon>
        <taxon>Ecdysozoa</taxon>
        <taxon>Arthropoda</taxon>
        <taxon>Hexapoda</taxon>
        <taxon>Insecta</taxon>
        <taxon>Pterygota</taxon>
        <taxon>Neoptera</taxon>
        <taxon>Endopterygota</taxon>
        <taxon>Coleoptera</taxon>
        <taxon>Polyphaga</taxon>
        <taxon>Cucujiformia</taxon>
        <taxon>Chrysomeloidea</taxon>
        <taxon>Cerambycidae</taxon>
        <taxon>Lepturinae</taxon>
        <taxon>Rhagiini</taxon>
        <taxon>Rhamnusium</taxon>
    </lineage>
</organism>
<reference evidence="14" key="1">
    <citation type="journal article" date="2023" name="Insect Mol. Biol.">
        <title>Genome sequencing provides insights into the evolution of gene families encoding plant cell wall-degrading enzymes in longhorned beetles.</title>
        <authorList>
            <person name="Shin N.R."/>
            <person name="Okamura Y."/>
            <person name="Kirsch R."/>
            <person name="Pauchet Y."/>
        </authorList>
    </citation>
    <scope>NUCLEOTIDE SEQUENCE</scope>
    <source>
        <strain evidence="14">RBIC_L_NR</strain>
    </source>
</reference>
<proteinExistence type="inferred from homology"/>
<accession>A0AAV8WZF8</accession>
<comment type="similarity">
    <text evidence="2">Belongs to the histidine acid phosphatase family. MINPP1 subfamily.</text>
</comment>
<comment type="subcellular location">
    <subcellularLocation>
        <location evidence="1">Membrane</location>
    </subcellularLocation>
</comment>
<comment type="catalytic activity">
    <reaction evidence="10">
        <text>1D-myo-inositol 1,2,5,6-tetrakisphosphate + H2O = 1D-myo-inositol 1,2,6-trisphosphate + phosphate</text>
        <dbReference type="Rhea" id="RHEA:77119"/>
        <dbReference type="ChEBI" id="CHEBI:15377"/>
        <dbReference type="ChEBI" id="CHEBI:43474"/>
        <dbReference type="ChEBI" id="CHEBI:195535"/>
        <dbReference type="ChEBI" id="CHEBI:195537"/>
        <dbReference type="EC" id="3.1.3.62"/>
    </reaction>
    <physiologicalReaction direction="left-to-right" evidence="10">
        <dbReference type="Rhea" id="RHEA:77120"/>
    </physiologicalReaction>
</comment>
<evidence type="ECO:0000256" key="1">
    <source>
        <dbReference type="ARBA" id="ARBA00004370"/>
    </source>
</evidence>
<dbReference type="InterPro" id="IPR000560">
    <property type="entry name" value="His_Pase_clade-2"/>
</dbReference>
<evidence type="ECO:0000256" key="3">
    <source>
        <dbReference type="ARBA" id="ARBA00012976"/>
    </source>
</evidence>
<dbReference type="EC" id="3.1.3.80" evidence="3"/>
<evidence type="ECO:0000313" key="15">
    <source>
        <dbReference type="Proteomes" id="UP001162156"/>
    </source>
</evidence>
<evidence type="ECO:0000256" key="5">
    <source>
        <dbReference type="ARBA" id="ARBA00018097"/>
    </source>
</evidence>
<dbReference type="GO" id="GO:0034417">
    <property type="term" value="F:bisphosphoglycerate 3-phosphatase activity"/>
    <property type="evidence" value="ECO:0007669"/>
    <property type="project" value="UniProtKB-EC"/>
</dbReference>
<evidence type="ECO:0000256" key="4">
    <source>
        <dbReference type="ARBA" id="ARBA00013040"/>
    </source>
</evidence>
<dbReference type="GO" id="GO:0052745">
    <property type="term" value="F:inositol phosphate phosphatase activity"/>
    <property type="evidence" value="ECO:0007669"/>
    <property type="project" value="TreeGrafter"/>
</dbReference>
<name>A0AAV8WZF8_9CUCU</name>
<comment type="catalytic activity">
    <reaction evidence="12">
        <text>1D-myo-inositol hexakisphosphate + H2O = 1D-myo-inositol 1,2,4,5,6-pentakisphosphate + phosphate</text>
        <dbReference type="Rhea" id="RHEA:16989"/>
        <dbReference type="ChEBI" id="CHEBI:15377"/>
        <dbReference type="ChEBI" id="CHEBI:43474"/>
        <dbReference type="ChEBI" id="CHEBI:57798"/>
        <dbReference type="ChEBI" id="CHEBI:58130"/>
        <dbReference type="EC" id="3.1.3.62"/>
    </reaction>
    <physiologicalReaction direction="left-to-right" evidence="12">
        <dbReference type="Rhea" id="RHEA:16990"/>
    </physiologicalReaction>
</comment>
<gene>
    <name evidence="14" type="ORF">NQ314_015388</name>
</gene>
<sequence>MLKIVKEVNDRLNLENELIADDIIIMYTTCAFETAWNKNSKSPWCTPFTVDDLKVIEYSEDLKYYWQDGYGHELSYKQACPAFGDMISFLESKDSFPKTNVYFTHSGTLLKILAHLGLYKEDQHLTAKNYDKMKSRKWRTSVIDSFATNLAFVLFNCGGEKKVLTMHQENVVRLPSCPDYDLCEIKKITNHYSHSIKSCDFNSLCSV</sequence>
<evidence type="ECO:0000256" key="8">
    <source>
        <dbReference type="ARBA" id="ARBA00023136"/>
    </source>
</evidence>
<evidence type="ECO:0000256" key="10">
    <source>
        <dbReference type="ARBA" id="ARBA00043668"/>
    </source>
</evidence>
<dbReference type="GO" id="GO:0016020">
    <property type="term" value="C:membrane"/>
    <property type="evidence" value="ECO:0007669"/>
    <property type="project" value="UniProtKB-SubCell"/>
</dbReference>
<keyword evidence="15" id="KW-1185">Reference proteome</keyword>
<dbReference type="AlphaFoldDB" id="A0AAV8WZF8"/>
<dbReference type="CDD" id="cd07061">
    <property type="entry name" value="HP_HAP_like"/>
    <property type="match status" value="1"/>
</dbReference>
<protein>
    <recommendedName>
        <fullName evidence="5">Multiple inositol polyphosphate phosphatase 1</fullName>
        <ecNumber evidence="4">3.1.3.62</ecNumber>
        <ecNumber evidence="3">3.1.3.80</ecNumber>
    </recommendedName>
    <alternativeName>
        <fullName evidence="9">2,3-bisphosphoglycerate 3-phosphatase</fullName>
    </alternativeName>
</protein>
<evidence type="ECO:0000256" key="2">
    <source>
        <dbReference type="ARBA" id="ARBA00008422"/>
    </source>
</evidence>
<evidence type="ECO:0000313" key="14">
    <source>
        <dbReference type="EMBL" id="KAJ8931672.1"/>
    </source>
</evidence>
<dbReference type="Gene3D" id="3.40.50.1240">
    <property type="entry name" value="Phosphoglycerate mutase-like"/>
    <property type="match status" value="1"/>
</dbReference>